<sequence length="310" mass="34272">MPNIEVFINSTNKPQNLSDDPRVIVEHCRRARAAPLPNLNKPRGIPVIDTPHTTVPYAWVKYGNSIQRGEAWMQHFVASTVNAHPMCPVRVPHIYLAFQWDDCVFIVMEYIHGSPCTFHDIPLVASAVCALIQIQAPPAADAAPAPLHGGFIEHPIFVDSIASVVYNSVAQLESHLTTLTFPTDPRAPGPRSDRRFRDRSEGAGLRLCPSDMDSPNFIRDMNGMIVAIDFGSSCFLPPSFFSHALHVATGSFPQLLAREIVTTYGYPRSAQLSNMLDAAYTLVPYGKNSIALPDDLRMPPRRRNTDMTAS</sequence>
<evidence type="ECO:0008006" key="3">
    <source>
        <dbReference type="Google" id="ProtNLM"/>
    </source>
</evidence>
<organism evidence="1 2">
    <name type="scientific">Psilocybe cf. subviscida</name>
    <dbReference type="NCBI Taxonomy" id="2480587"/>
    <lineage>
        <taxon>Eukaryota</taxon>
        <taxon>Fungi</taxon>
        <taxon>Dikarya</taxon>
        <taxon>Basidiomycota</taxon>
        <taxon>Agaricomycotina</taxon>
        <taxon>Agaricomycetes</taxon>
        <taxon>Agaricomycetidae</taxon>
        <taxon>Agaricales</taxon>
        <taxon>Agaricineae</taxon>
        <taxon>Strophariaceae</taxon>
        <taxon>Psilocybe</taxon>
    </lineage>
</organism>
<dbReference type="EMBL" id="JAACJJ010000047">
    <property type="protein sequence ID" value="KAF5313796.1"/>
    <property type="molecule type" value="Genomic_DNA"/>
</dbReference>
<gene>
    <name evidence="1" type="ORF">D9619_013708</name>
</gene>
<dbReference type="InterPro" id="IPR011009">
    <property type="entry name" value="Kinase-like_dom_sf"/>
</dbReference>
<evidence type="ECO:0000313" key="1">
    <source>
        <dbReference type="EMBL" id="KAF5313796.1"/>
    </source>
</evidence>
<dbReference type="SUPFAM" id="SSF56112">
    <property type="entry name" value="Protein kinase-like (PK-like)"/>
    <property type="match status" value="1"/>
</dbReference>
<name>A0A8H5EVG4_9AGAR</name>
<dbReference type="AlphaFoldDB" id="A0A8H5EVG4"/>
<accession>A0A8H5EVG4</accession>
<dbReference type="Proteomes" id="UP000567179">
    <property type="component" value="Unassembled WGS sequence"/>
</dbReference>
<dbReference type="OrthoDB" id="3250044at2759"/>
<comment type="caution">
    <text evidence="1">The sequence shown here is derived from an EMBL/GenBank/DDBJ whole genome shotgun (WGS) entry which is preliminary data.</text>
</comment>
<reference evidence="1 2" key="1">
    <citation type="journal article" date="2020" name="ISME J.">
        <title>Uncovering the hidden diversity of litter-decomposition mechanisms in mushroom-forming fungi.</title>
        <authorList>
            <person name="Floudas D."/>
            <person name="Bentzer J."/>
            <person name="Ahren D."/>
            <person name="Johansson T."/>
            <person name="Persson P."/>
            <person name="Tunlid A."/>
        </authorList>
    </citation>
    <scope>NUCLEOTIDE SEQUENCE [LARGE SCALE GENOMIC DNA]</scope>
    <source>
        <strain evidence="1 2">CBS 101986</strain>
    </source>
</reference>
<proteinExistence type="predicted"/>
<keyword evidence="2" id="KW-1185">Reference proteome</keyword>
<protein>
    <recommendedName>
        <fullName evidence="3">Protein kinase domain-containing protein</fullName>
    </recommendedName>
</protein>
<evidence type="ECO:0000313" key="2">
    <source>
        <dbReference type="Proteomes" id="UP000567179"/>
    </source>
</evidence>